<feature type="transmembrane region" description="Helical" evidence="1">
    <location>
        <begin position="21"/>
        <end position="41"/>
    </location>
</feature>
<proteinExistence type="predicted"/>
<keyword evidence="1" id="KW-1133">Transmembrane helix</keyword>
<keyword evidence="3" id="KW-1185">Reference proteome</keyword>
<dbReference type="KEGG" id="mcob:NCTC10184_00611"/>
<protein>
    <submittedName>
        <fullName evidence="2">Uncharacterized protein</fullName>
    </submittedName>
</protein>
<dbReference type="EMBL" id="LR215043">
    <property type="protein sequence ID" value="VEU78366.1"/>
    <property type="molecule type" value="Genomic_DNA"/>
</dbReference>
<keyword evidence="1" id="KW-0472">Membrane</keyword>
<evidence type="ECO:0000256" key="1">
    <source>
        <dbReference type="SAM" id="Phobius"/>
    </source>
</evidence>
<name>A0A449BAX4_9BACT</name>
<dbReference type="RefSeq" id="WP_129623190.1">
    <property type="nucleotide sequence ID" value="NZ_LR215043.1"/>
</dbReference>
<dbReference type="Proteomes" id="UP000290876">
    <property type="component" value="Chromosome"/>
</dbReference>
<gene>
    <name evidence="2" type="ORF">NCTC10184_00611</name>
</gene>
<feature type="transmembrane region" description="Helical" evidence="1">
    <location>
        <begin position="53"/>
        <end position="72"/>
    </location>
</feature>
<evidence type="ECO:0000313" key="3">
    <source>
        <dbReference type="Proteomes" id="UP000290876"/>
    </source>
</evidence>
<organism evidence="2 3">
    <name type="scientific">Mycoplasmopsis columbinasalis</name>
    <dbReference type="NCBI Taxonomy" id="114880"/>
    <lineage>
        <taxon>Bacteria</taxon>
        <taxon>Bacillati</taxon>
        <taxon>Mycoplasmatota</taxon>
        <taxon>Mycoplasmoidales</taxon>
        <taxon>Metamycoplasmataceae</taxon>
        <taxon>Mycoplasmopsis</taxon>
    </lineage>
</organism>
<accession>A0A449BAX4</accession>
<reference evidence="2 3" key="1">
    <citation type="submission" date="2019-01" db="EMBL/GenBank/DDBJ databases">
        <authorList>
            <consortium name="Pathogen Informatics"/>
        </authorList>
    </citation>
    <scope>NUCLEOTIDE SEQUENCE [LARGE SCALE GENOMIC DNA]</scope>
    <source>
        <strain evidence="2 3">NCTC10184</strain>
    </source>
</reference>
<keyword evidence="1" id="KW-0812">Transmembrane</keyword>
<sequence length="87" mass="10009">MSNNSVSSVNQLQYKKLRFSLSIVWLAVIFTAVITLFAALLAFVNFESIDNKFVAFLLTTAVIFFGFIPDQAKKHSNLLWRKRCYNK</sequence>
<evidence type="ECO:0000313" key="2">
    <source>
        <dbReference type="EMBL" id="VEU78366.1"/>
    </source>
</evidence>
<dbReference type="AlphaFoldDB" id="A0A449BAX4"/>